<dbReference type="EMBL" id="KL198104">
    <property type="protein sequence ID" value="KDQ07615.1"/>
    <property type="molecule type" value="Genomic_DNA"/>
</dbReference>
<name>A0A067LZ08_BOTB1</name>
<sequence length="259" mass="28791">MRREMEVWKKLRHPNVLPFIGMFSVGHSTYLISPWMHNGDALGYVKRNPNADVVDLLMQAAQGLQYLHTQNPPVVHGDLKGARSGPFHLILLTLTRCEACIADFGLSEVLEQVAAVETAEDSGNSTAWQVAGHPRWQSPELLRAVSAEEARRTTQSDIFAFGRVIIELLTGDLPFAEIANNIAVVAMVISGTLPERPKDAGVIARGLDDRMWGLVKECCETRPDKRPSAEYVLNRLRAALESRKSSNGFGLRLRSFFTR</sequence>
<accession>A0A067LZ08</accession>
<protein>
    <recommendedName>
        <fullName evidence="1">Protein kinase domain-containing protein</fullName>
    </recommendedName>
</protein>
<evidence type="ECO:0000259" key="1">
    <source>
        <dbReference type="PROSITE" id="PS50011"/>
    </source>
</evidence>
<evidence type="ECO:0000313" key="3">
    <source>
        <dbReference type="Proteomes" id="UP000027195"/>
    </source>
</evidence>
<keyword evidence="3" id="KW-1185">Reference proteome</keyword>
<dbReference type="PANTHER" id="PTHR44329">
    <property type="entry name" value="SERINE/THREONINE-PROTEIN KINASE TNNI3K-RELATED"/>
    <property type="match status" value="1"/>
</dbReference>
<organism evidence="2 3">
    <name type="scientific">Botryobasidium botryosum (strain FD-172 SS1)</name>
    <dbReference type="NCBI Taxonomy" id="930990"/>
    <lineage>
        <taxon>Eukaryota</taxon>
        <taxon>Fungi</taxon>
        <taxon>Dikarya</taxon>
        <taxon>Basidiomycota</taxon>
        <taxon>Agaricomycotina</taxon>
        <taxon>Agaricomycetes</taxon>
        <taxon>Cantharellales</taxon>
        <taxon>Botryobasidiaceae</taxon>
        <taxon>Botryobasidium</taxon>
    </lineage>
</organism>
<dbReference type="STRING" id="930990.A0A067LZ08"/>
<reference evidence="3" key="1">
    <citation type="journal article" date="2014" name="Proc. Natl. Acad. Sci. U.S.A.">
        <title>Extensive sampling of basidiomycete genomes demonstrates inadequacy of the white-rot/brown-rot paradigm for wood decay fungi.</title>
        <authorList>
            <person name="Riley R."/>
            <person name="Salamov A.A."/>
            <person name="Brown D.W."/>
            <person name="Nagy L.G."/>
            <person name="Floudas D."/>
            <person name="Held B.W."/>
            <person name="Levasseur A."/>
            <person name="Lombard V."/>
            <person name="Morin E."/>
            <person name="Otillar R."/>
            <person name="Lindquist E.A."/>
            <person name="Sun H."/>
            <person name="LaButti K.M."/>
            <person name="Schmutz J."/>
            <person name="Jabbour D."/>
            <person name="Luo H."/>
            <person name="Baker S.E."/>
            <person name="Pisabarro A.G."/>
            <person name="Walton J.D."/>
            <person name="Blanchette R.A."/>
            <person name="Henrissat B."/>
            <person name="Martin F."/>
            <person name="Cullen D."/>
            <person name="Hibbett D.S."/>
            <person name="Grigoriev I.V."/>
        </authorList>
    </citation>
    <scope>NUCLEOTIDE SEQUENCE [LARGE SCALE GENOMIC DNA]</scope>
    <source>
        <strain evidence="3">FD-172 SS1</strain>
    </source>
</reference>
<dbReference type="InterPro" id="IPR011009">
    <property type="entry name" value="Kinase-like_dom_sf"/>
</dbReference>
<gene>
    <name evidence="2" type="ORF">BOTBODRAFT_119839</name>
</gene>
<feature type="domain" description="Protein kinase" evidence="1">
    <location>
        <begin position="1"/>
        <end position="240"/>
    </location>
</feature>
<dbReference type="SUPFAM" id="SSF56112">
    <property type="entry name" value="Protein kinase-like (PK-like)"/>
    <property type="match status" value="1"/>
</dbReference>
<proteinExistence type="predicted"/>
<dbReference type="HOGENOM" id="CLU_000288_7_18_1"/>
<dbReference type="InParanoid" id="A0A067LZ08"/>
<dbReference type="GO" id="GO:0004674">
    <property type="term" value="F:protein serine/threonine kinase activity"/>
    <property type="evidence" value="ECO:0007669"/>
    <property type="project" value="TreeGrafter"/>
</dbReference>
<dbReference type="Proteomes" id="UP000027195">
    <property type="component" value="Unassembled WGS sequence"/>
</dbReference>
<dbReference type="GO" id="GO:0005524">
    <property type="term" value="F:ATP binding"/>
    <property type="evidence" value="ECO:0007669"/>
    <property type="project" value="InterPro"/>
</dbReference>
<dbReference type="InterPro" id="IPR051681">
    <property type="entry name" value="Ser/Thr_Kinases-Pseudokinases"/>
</dbReference>
<dbReference type="InterPro" id="IPR000719">
    <property type="entry name" value="Prot_kinase_dom"/>
</dbReference>
<dbReference type="PIRSF" id="PIRSF000654">
    <property type="entry name" value="Integrin-linked_kinase"/>
    <property type="match status" value="1"/>
</dbReference>
<dbReference type="AlphaFoldDB" id="A0A067LZ08"/>
<dbReference type="Gene3D" id="1.10.510.10">
    <property type="entry name" value="Transferase(Phosphotransferase) domain 1"/>
    <property type="match status" value="1"/>
</dbReference>
<dbReference type="OrthoDB" id="346907at2759"/>
<evidence type="ECO:0000313" key="2">
    <source>
        <dbReference type="EMBL" id="KDQ07615.1"/>
    </source>
</evidence>
<dbReference type="Pfam" id="PF00069">
    <property type="entry name" value="Pkinase"/>
    <property type="match status" value="1"/>
</dbReference>
<dbReference type="PANTHER" id="PTHR44329:SF214">
    <property type="entry name" value="PROTEIN KINASE DOMAIN-CONTAINING PROTEIN"/>
    <property type="match status" value="1"/>
</dbReference>
<dbReference type="PROSITE" id="PS50011">
    <property type="entry name" value="PROTEIN_KINASE_DOM"/>
    <property type="match status" value="1"/>
</dbReference>